<evidence type="ECO:0000259" key="1">
    <source>
        <dbReference type="Pfam" id="PF26530"/>
    </source>
</evidence>
<keyword evidence="3" id="KW-1185">Reference proteome</keyword>
<proteinExistence type="predicted"/>
<dbReference type="eggNOG" id="KOG4297">
    <property type="taxonomic scope" value="Eukaryota"/>
</dbReference>
<feature type="domain" description="NTF2-like" evidence="1">
    <location>
        <begin position="27"/>
        <end position="96"/>
    </location>
</feature>
<dbReference type="PANTHER" id="PTHR33940:SF1">
    <property type="entry name" value="APOLIPOPHORIN-RELATED"/>
    <property type="match status" value="1"/>
</dbReference>
<accession>G0NNS5</accession>
<reference evidence="3" key="1">
    <citation type="submission" date="2011-07" db="EMBL/GenBank/DDBJ databases">
        <authorList>
            <consortium name="Caenorhabditis brenneri Sequencing and Analysis Consortium"/>
            <person name="Wilson R.K."/>
        </authorList>
    </citation>
    <scope>NUCLEOTIDE SEQUENCE [LARGE SCALE GENOMIC DNA]</scope>
    <source>
        <strain evidence="3">PB2801</strain>
    </source>
</reference>
<dbReference type="PANTHER" id="PTHR33940">
    <property type="entry name" value="PROTEIN CBG13625"/>
    <property type="match status" value="1"/>
</dbReference>
<organism evidence="3">
    <name type="scientific">Caenorhabditis brenneri</name>
    <name type="common">Nematode worm</name>
    <dbReference type="NCBI Taxonomy" id="135651"/>
    <lineage>
        <taxon>Eukaryota</taxon>
        <taxon>Metazoa</taxon>
        <taxon>Ecdysozoa</taxon>
        <taxon>Nematoda</taxon>
        <taxon>Chromadorea</taxon>
        <taxon>Rhabditida</taxon>
        <taxon>Rhabditina</taxon>
        <taxon>Rhabditomorpha</taxon>
        <taxon>Rhabditoidea</taxon>
        <taxon>Rhabditidae</taxon>
        <taxon>Peloderinae</taxon>
        <taxon>Caenorhabditis</taxon>
    </lineage>
</organism>
<dbReference type="HOGENOM" id="CLU_2051698_0_0_1"/>
<dbReference type="STRING" id="135651.G0NNS5"/>
<dbReference type="OrthoDB" id="5868383at2759"/>
<dbReference type="InParanoid" id="G0NNS5"/>
<evidence type="ECO:0000313" key="2">
    <source>
        <dbReference type="EMBL" id="EGT34938.1"/>
    </source>
</evidence>
<dbReference type="Proteomes" id="UP000008068">
    <property type="component" value="Unassembled WGS sequence"/>
</dbReference>
<gene>
    <name evidence="2" type="ORF">CAEBREN_05746</name>
</gene>
<dbReference type="EMBL" id="GL379916">
    <property type="protein sequence ID" value="EGT34938.1"/>
    <property type="molecule type" value="Genomic_DNA"/>
</dbReference>
<name>G0NNS5_CAEBE</name>
<evidence type="ECO:0000313" key="3">
    <source>
        <dbReference type="Proteomes" id="UP000008068"/>
    </source>
</evidence>
<dbReference type="Pfam" id="PF26530">
    <property type="entry name" value="NTF2_3"/>
    <property type="match status" value="1"/>
</dbReference>
<dbReference type="AlphaFoldDB" id="G0NNS5"/>
<sequence>MHTIFSSDSLRFLRLFNGLSFFFELSIYQSETINKIAQIPKEASFRFTLKSSNWNKDGQINYTVTVFGVLCDDFEAQFVYCPYRKVLKSGSIPSCPSTSSRRKRMFAEDESCLIWPLLCF</sequence>
<dbReference type="InterPro" id="IPR058721">
    <property type="entry name" value="NTF2_3"/>
</dbReference>
<protein>
    <recommendedName>
        <fullName evidence="1">NTF2-like domain-containing protein</fullName>
    </recommendedName>
</protein>